<accession>A0A4Q2UGG1</accession>
<comment type="caution">
    <text evidence="1">The sequence shown here is derived from an EMBL/GenBank/DDBJ whole genome shotgun (WGS) entry which is preliminary data.</text>
</comment>
<dbReference type="EMBL" id="SBLB01000016">
    <property type="protein sequence ID" value="RYC66350.1"/>
    <property type="molecule type" value="Genomic_DNA"/>
</dbReference>
<proteinExistence type="predicted"/>
<dbReference type="AlphaFoldDB" id="A0A4Q2UGG1"/>
<protein>
    <submittedName>
        <fullName evidence="1">Uncharacterized protein</fullName>
    </submittedName>
</protein>
<evidence type="ECO:0000313" key="1">
    <source>
        <dbReference type="EMBL" id="RYC66350.1"/>
    </source>
</evidence>
<sequence length="85" mass="9372">MDKKVSLLVPDRVDQLPTPSVNIHDGIIMYSADLPDGSSLRLLVNGRIRTAQFSYGQAWFRLGAPLGSHYVIRPLRLIVAEVANA</sequence>
<dbReference type="Proteomes" id="UP000290407">
    <property type="component" value="Unassembled WGS sequence"/>
</dbReference>
<keyword evidence="2" id="KW-1185">Reference proteome</keyword>
<organism evidence="1 2">
    <name type="scientific">Spirosoma sordidisoli</name>
    <dbReference type="NCBI Taxonomy" id="2502893"/>
    <lineage>
        <taxon>Bacteria</taxon>
        <taxon>Pseudomonadati</taxon>
        <taxon>Bacteroidota</taxon>
        <taxon>Cytophagia</taxon>
        <taxon>Cytophagales</taxon>
        <taxon>Cytophagaceae</taxon>
        <taxon>Spirosoma</taxon>
    </lineage>
</organism>
<reference evidence="1 2" key="1">
    <citation type="submission" date="2019-01" db="EMBL/GenBank/DDBJ databases">
        <title>Spirosoma flava sp. nov., a propanil-degrading bacterium isolated from herbicide-contaminated soil.</title>
        <authorList>
            <person name="Zhang L."/>
            <person name="Jiang J.-D."/>
        </authorList>
    </citation>
    <scope>NUCLEOTIDE SEQUENCE [LARGE SCALE GENOMIC DNA]</scope>
    <source>
        <strain evidence="1 2">TY50</strain>
    </source>
</reference>
<dbReference type="RefSeq" id="WP_129606903.1">
    <property type="nucleotide sequence ID" value="NZ_SBLB01000016.1"/>
</dbReference>
<gene>
    <name evidence="1" type="ORF">EQG79_30215</name>
</gene>
<evidence type="ECO:0000313" key="2">
    <source>
        <dbReference type="Proteomes" id="UP000290407"/>
    </source>
</evidence>
<name>A0A4Q2UGG1_9BACT</name>